<dbReference type="EMBL" id="CM042043">
    <property type="protein sequence ID" value="KAI3695760.1"/>
    <property type="molecule type" value="Genomic_DNA"/>
</dbReference>
<reference evidence="2" key="1">
    <citation type="journal article" date="2022" name="Mol. Ecol. Resour.">
        <title>The genomes of chicory, endive, great burdock and yacon provide insights into Asteraceae palaeo-polyploidization history and plant inulin production.</title>
        <authorList>
            <person name="Fan W."/>
            <person name="Wang S."/>
            <person name="Wang H."/>
            <person name="Wang A."/>
            <person name="Jiang F."/>
            <person name="Liu H."/>
            <person name="Zhao H."/>
            <person name="Xu D."/>
            <person name="Zhang Y."/>
        </authorList>
    </citation>
    <scope>NUCLEOTIDE SEQUENCE [LARGE SCALE GENOMIC DNA]</scope>
    <source>
        <strain evidence="2">cv. Yunnan</strain>
    </source>
</reference>
<gene>
    <name evidence="1" type="ORF">L1987_78760</name>
</gene>
<protein>
    <submittedName>
        <fullName evidence="1">Uncharacterized protein</fullName>
    </submittedName>
</protein>
<dbReference type="Proteomes" id="UP001056120">
    <property type="component" value="Linkage Group LG26"/>
</dbReference>
<evidence type="ECO:0000313" key="2">
    <source>
        <dbReference type="Proteomes" id="UP001056120"/>
    </source>
</evidence>
<name>A0ACB8ZEM7_9ASTR</name>
<comment type="caution">
    <text evidence="1">The sequence shown here is derived from an EMBL/GenBank/DDBJ whole genome shotgun (WGS) entry which is preliminary data.</text>
</comment>
<keyword evidence="2" id="KW-1185">Reference proteome</keyword>
<sequence length="157" mass="17028">MSYYGNESTSFGSSNVALVTPVVSSPTLVTVNATIPSQVVSPQITDAPEASENAPTALVIQADGDFDWRAEIEEVKGEMNHALMARIVGILVNVEDEKEAEVVIVVAEEKTKKAEVKKVGIQEKSKEVNIVKEKMDVEAQKEEMIKGFMAQNTHVPA</sequence>
<organism evidence="1 2">
    <name type="scientific">Smallanthus sonchifolius</name>
    <dbReference type="NCBI Taxonomy" id="185202"/>
    <lineage>
        <taxon>Eukaryota</taxon>
        <taxon>Viridiplantae</taxon>
        <taxon>Streptophyta</taxon>
        <taxon>Embryophyta</taxon>
        <taxon>Tracheophyta</taxon>
        <taxon>Spermatophyta</taxon>
        <taxon>Magnoliopsida</taxon>
        <taxon>eudicotyledons</taxon>
        <taxon>Gunneridae</taxon>
        <taxon>Pentapetalae</taxon>
        <taxon>asterids</taxon>
        <taxon>campanulids</taxon>
        <taxon>Asterales</taxon>
        <taxon>Asteraceae</taxon>
        <taxon>Asteroideae</taxon>
        <taxon>Heliantheae alliance</taxon>
        <taxon>Millerieae</taxon>
        <taxon>Smallanthus</taxon>
    </lineage>
</organism>
<evidence type="ECO:0000313" key="1">
    <source>
        <dbReference type="EMBL" id="KAI3695760.1"/>
    </source>
</evidence>
<reference evidence="1 2" key="2">
    <citation type="journal article" date="2022" name="Mol. Ecol. Resour.">
        <title>The genomes of chicory, endive, great burdock and yacon provide insights into Asteraceae paleo-polyploidization history and plant inulin production.</title>
        <authorList>
            <person name="Fan W."/>
            <person name="Wang S."/>
            <person name="Wang H."/>
            <person name="Wang A."/>
            <person name="Jiang F."/>
            <person name="Liu H."/>
            <person name="Zhao H."/>
            <person name="Xu D."/>
            <person name="Zhang Y."/>
        </authorList>
    </citation>
    <scope>NUCLEOTIDE SEQUENCE [LARGE SCALE GENOMIC DNA]</scope>
    <source>
        <strain evidence="2">cv. Yunnan</strain>
        <tissue evidence="1">Leaves</tissue>
    </source>
</reference>
<accession>A0ACB8ZEM7</accession>
<proteinExistence type="predicted"/>